<gene>
    <name evidence="1" type="ORF">SAMN05192534_105139</name>
</gene>
<proteinExistence type="predicted"/>
<reference evidence="1 2" key="1">
    <citation type="submission" date="2016-10" db="EMBL/GenBank/DDBJ databases">
        <authorList>
            <person name="de Groot N.N."/>
        </authorList>
    </citation>
    <scope>NUCLEOTIDE SEQUENCE [LARGE SCALE GENOMIC DNA]</scope>
    <source>
        <strain evidence="1 2">DSM 21632</strain>
    </source>
</reference>
<protein>
    <submittedName>
        <fullName evidence="1">Uncharacterized protein</fullName>
    </submittedName>
</protein>
<organism evidence="1 2">
    <name type="scientific">Alteribacillus persepolensis</name>
    <dbReference type="NCBI Taxonomy" id="568899"/>
    <lineage>
        <taxon>Bacteria</taxon>
        <taxon>Bacillati</taxon>
        <taxon>Bacillota</taxon>
        <taxon>Bacilli</taxon>
        <taxon>Bacillales</taxon>
        <taxon>Bacillaceae</taxon>
        <taxon>Alteribacillus</taxon>
    </lineage>
</organism>
<name>A0A1G8CCF2_9BACI</name>
<dbReference type="AlphaFoldDB" id="A0A1G8CCF2"/>
<dbReference type="Gene3D" id="2.30.30.340">
    <property type="entry name" value="Hypothetical protein YfhH like domains"/>
    <property type="match status" value="1"/>
</dbReference>
<sequence>MEKRYSQMTEQELHNEIAALNEKAKKAEQMGMVNEFAVLERKRVMAEAYLIDPDDFMTGQRYSIKQEGGSFFIKYFNGVFAWGYRNDSNELEALPISLLEDEGGHI</sequence>
<dbReference type="Proteomes" id="UP000199163">
    <property type="component" value="Unassembled WGS sequence"/>
</dbReference>
<evidence type="ECO:0000313" key="1">
    <source>
        <dbReference type="EMBL" id="SDH43171.1"/>
    </source>
</evidence>
<accession>A0A1G8CCF2</accession>
<dbReference type="SUPFAM" id="SSF101697">
    <property type="entry name" value="Hypothetical protein YfhH"/>
    <property type="match status" value="1"/>
</dbReference>
<dbReference type="STRING" id="568899.SAMN05192534_105139"/>
<dbReference type="OrthoDB" id="2353288at2"/>
<evidence type="ECO:0000313" key="2">
    <source>
        <dbReference type="Proteomes" id="UP000199163"/>
    </source>
</evidence>
<dbReference type="RefSeq" id="WP_091272264.1">
    <property type="nucleotide sequence ID" value="NZ_FNDK01000005.1"/>
</dbReference>
<dbReference type="Pfam" id="PF08838">
    <property type="entry name" value="DUF1811"/>
    <property type="match status" value="1"/>
</dbReference>
<dbReference type="InterPro" id="IPR036289">
    <property type="entry name" value="YfhH"/>
</dbReference>
<dbReference type="Gene3D" id="1.10.287.880">
    <property type="entry name" value="Hypothetical protein YfhH domain"/>
    <property type="match status" value="1"/>
</dbReference>
<keyword evidence="2" id="KW-1185">Reference proteome</keyword>
<dbReference type="InterPro" id="IPR014938">
    <property type="entry name" value="YfhH-like"/>
</dbReference>
<dbReference type="EMBL" id="FNDK01000005">
    <property type="protein sequence ID" value="SDH43171.1"/>
    <property type="molecule type" value="Genomic_DNA"/>
</dbReference>